<gene>
    <name evidence="2" type="ORF">BN1050_00598</name>
</gene>
<dbReference type="EMBL" id="LN483073">
    <property type="protein sequence ID" value="CEA00401.1"/>
    <property type="molecule type" value="Genomic_DNA"/>
</dbReference>
<reference evidence="2" key="1">
    <citation type="submission" date="2014-07" db="EMBL/GenBank/DDBJ databases">
        <authorList>
            <person name="Urmite Genomes Urmite Genomes"/>
        </authorList>
    </citation>
    <scope>NUCLEOTIDE SEQUENCE</scope>
    <source>
        <strain evidence="2">13S34_air</strain>
    </source>
</reference>
<dbReference type="AlphaFoldDB" id="A0A078M6U4"/>
<protein>
    <recommendedName>
        <fullName evidence="1">Divergent 4Fe-4S mono-cluster domain-containing protein</fullName>
    </recommendedName>
</protein>
<dbReference type="HOGENOM" id="CLU_139698_2_0_9"/>
<dbReference type="Gene3D" id="3.30.70.20">
    <property type="match status" value="1"/>
</dbReference>
<dbReference type="PATRIC" id="fig|1461583.4.peg.570"/>
<dbReference type="Pfam" id="PF06902">
    <property type="entry name" value="Fer4_19"/>
    <property type="match status" value="1"/>
</dbReference>
<evidence type="ECO:0000313" key="2">
    <source>
        <dbReference type="EMBL" id="CEA00401.1"/>
    </source>
</evidence>
<dbReference type="SUPFAM" id="SSF54862">
    <property type="entry name" value="4Fe-4S ferredoxins"/>
    <property type="match status" value="1"/>
</dbReference>
<name>A0A078M6U4_9BACL</name>
<proteinExistence type="predicted"/>
<dbReference type="InterPro" id="IPR010693">
    <property type="entry name" value="Divergent_4Fe-4S_mono-cluster"/>
</dbReference>
<organism evidence="2">
    <name type="scientific">Metalysinibacillus saudimassiliensis</name>
    <dbReference type="NCBI Taxonomy" id="1461583"/>
    <lineage>
        <taxon>Bacteria</taxon>
        <taxon>Bacillati</taxon>
        <taxon>Bacillota</taxon>
        <taxon>Bacilli</taxon>
        <taxon>Bacillales</taxon>
        <taxon>Caryophanaceae</taxon>
        <taxon>Metalysinibacillus</taxon>
    </lineage>
</organism>
<sequence length="80" mass="9014">MEKSLIDAGYRKYAGSDIDVFFNTDICIHSGNCVNGNKNVFDLKRKPWILADADHYTAVQQTIDTCPSSALRYIIKEDAK</sequence>
<accession>A0A078M6U4</accession>
<feature type="domain" description="Divergent 4Fe-4S mono-cluster" evidence="1">
    <location>
        <begin position="13"/>
        <end position="74"/>
    </location>
</feature>
<evidence type="ECO:0000259" key="1">
    <source>
        <dbReference type="Pfam" id="PF06902"/>
    </source>
</evidence>